<comment type="caution">
    <text evidence="2">The sequence shown here is derived from an EMBL/GenBank/DDBJ whole genome shotgun (WGS) entry which is preliminary data.</text>
</comment>
<evidence type="ECO:0000256" key="1">
    <source>
        <dbReference type="SAM" id="Phobius"/>
    </source>
</evidence>
<feature type="transmembrane region" description="Helical" evidence="1">
    <location>
        <begin position="174"/>
        <end position="197"/>
    </location>
</feature>
<feature type="transmembrane region" description="Helical" evidence="1">
    <location>
        <begin position="295"/>
        <end position="318"/>
    </location>
</feature>
<organism evidence="2 3">
    <name type="scientific">Sphingomonas aracearum</name>
    <dbReference type="NCBI Taxonomy" id="2283317"/>
    <lineage>
        <taxon>Bacteria</taxon>
        <taxon>Pseudomonadati</taxon>
        <taxon>Pseudomonadota</taxon>
        <taxon>Alphaproteobacteria</taxon>
        <taxon>Sphingomonadales</taxon>
        <taxon>Sphingomonadaceae</taxon>
        <taxon>Sphingomonas</taxon>
    </lineage>
</organism>
<evidence type="ECO:0000313" key="2">
    <source>
        <dbReference type="EMBL" id="RDE05307.1"/>
    </source>
</evidence>
<keyword evidence="1" id="KW-1133">Transmembrane helix</keyword>
<keyword evidence="3" id="KW-1185">Reference proteome</keyword>
<evidence type="ECO:0000313" key="3">
    <source>
        <dbReference type="Proteomes" id="UP000253918"/>
    </source>
</evidence>
<name>A0A369VUS2_9SPHN</name>
<feature type="transmembrane region" description="Helical" evidence="1">
    <location>
        <begin position="227"/>
        <end position="246"/>
    </location>
</feature>
<feature type="transmembrane region" description="Helical" evidence="1">
    <location>
        <begin position="418"/>
        <end position="438"/>
    </location>
</feature>
<keyword evidence="1" id="KW-0812">Transmembrane</keyword>
<feature type="transmembrane region" description="Helical" evidence="1">
    <location>
        <begin position="377"/>
        <end position="398"/>
    </location>
</feature>
<accession>A0A369VUS2</accession>
<evidence type="ECO:0008006" key="4">
    <source>
        <dbReference type="Google" id="ProtNLM"/>
    </source>
</evidence>
<feature type="transmembrane region" description="Helical" evidence="1">
    <location>
        <begin position="50"/>
        <end position="67"/>
    </location>
</feature>
<feature type="transmembrane region" description="Helical" evidence="1">
    <location>
        <begin position="79"/>
        <end position="99"/>
    </location>
</feature>
<gene>
    <name evidence="2" type="ORF">DVW87_08550</name>
</gene>
<reference evidence="2 3" key="1">
    <citation type="submission" date="2018-07" db="EMBL/GenBank/DDBJ databases">
        <title>a novel species of Sphingomonas isolated from the rhizosphere soil of Araceae plant.</title>
        <authorList>
            <person name="Zhiyong W."/>
            <person name="Qinglan Z."/>
            <person name="Zhiwei F."/>
            <person name="Ding X."/>
            <person name="Gejiao W."/>
            <person name="Shixue Z."/>
        </authorList>
    </citation>
    <scope>NUCLEOTIDE SEQUENCE [LARGE SCALE GENOMIC DNA]</scope>
    <source>
        <strain evidence="2 3">WZY 27</strain>
    </source>
</reference>
<sequence>MIPTFIGVAQILIGALLLFGSVPAMLAFVMLSGLMGGSAALQLPALGGSSIPPIDVALGFLVLRLLREAGQQGALFRRAAVDLAPLIVFVLYGLLMAYIGPRLFAHGLEVTPLRPNFGHFTNQMAFIYATAPLRPSPQNVTTSVYLIGTLLLAFASHVALGMPRGRDTLVRTAALIGLTHSFLGVFGLLAAGTPAAVVLDVFRNGSYAQLTHEFQGFSRISGILPEASSYGIYGFVWLVFLAECALRGVRPRLTGAAALVLVAVLAASTSSTAYFGLGLYGAMLVLRVMLIPRGFGVTAVIALACVLLGGAIIVLGVCAAEPKLASSLGEVLTHFTVDKGDSLSGLQRAFWARQGWHAFLASHGLGIGPGSYRSSSIATSILGSVGVIGAVAFLWLLLSVWKPWGRSTWTGRAPDPAATGAAAGWACLMLFCVQSIALPSPDPGPEFALLAGAALSLRRLRLLAPARLSAARFSMEPRLLQPLLAPGAAMRGKRQRA</sequence>
<feature type="transmembrane region" description="Helical" evidence="1">
    <location>
        <begin position="258"/>
        <end position="283"/>
    </location>
</feature>
<keyword evidence="1" id="KW-0472">Membrane</keyword>
<feature type="transmembrane region" description="Helical" evidence="1">
    <location>
        <begin position="143"/>
        <end position="162"/>
    </location>
</feature>
<proteinExistence type="predicted"/>
<protein>
    <recommendedName>
        <fullName evidence="4">O-antigen ligase like membrane protein</fullName>
    </recommendedName>
</protein>
<dbReference type="AlphaFoldDB" id="A0A369VUS2"/>
<dbReference type="EMBL" id="QQNB01000002">
    <property type="protein sequence ID" value="RDE05307.1"/>
    <property type="molecule type" value="Genomic_DNA"/>
</dbReference>
<dbReference type="RefSeq" id="WP_114687378.1">
    <property type="nucleotide sequence ID" value="NZ_QQNB01000002.1"/>
</dbReference>
<dbReference type="OrthoDB" id="7010242at2"/>
<dbReference type="Proteomes" id="UP000253918">
    <property type="component" value="Unassembled WGS sequence"/>
</dbReference>